<reference evidence="1" key="1">
    <citation type="submission" date="2020-05" db="EMBL/GenBank/DDBJ databases">
        <title>Identification of trans-AT polyketide cluster in two marine bacteria, producers of a novel glutaramide-containing polyketide sesbanimide D and analogs.</title>
        <authorList>
            <person name="Kacar D."/>
            <person name="Rodriguez P."/>
            <person name="Canedo L."/>
            <person name="Gonzalez E."/>
            <person name="Galan B."/>
            <person name="De La Calle F."/>
            <person name="Garcia J.L."/>
        </authorList>
    </citation>
    <scope>NUCLEOTIDE SEQUENCE</scope>
    <source>
        <strain evidence="1">PHM038</strain>
    </source>
</reference>
<dbReference type="EMBL" id="JABFCZ010000011">
    <property type="protein sequence ID" value="MBD1546890.1"/>
    <property type="molecule type" value="Genomic_DNA"/>
</dbReference>
<accession>A0A926P078</accession>
<organism evidence="1 2">
    <name type="scientific">Roseibium aggregatum</name>
    <dbReference type="NCBI Taxonomy" id="187304"/>
    <lineage>
        <taxon>Bacteria</taxon>
        <taxon>Pseudomonadati</taxon>
        <taxon>Pseudomonadota</taxon>
        <taxon>Alphaproteobacteria</taxon>
        <taxon>Hyphomicrobiales</taxon>
        <taxon>Stappiaceae</taxon>
        <taxon>Roseibium</taxon>
    </lineage>
</organism>
<dbReference type="AlphaFoldDB" id="A0A926P078"/>
<proteinExistence type="predicted"/>
<gene>
    <name evidence="1" type="ORF">HK439_11495</name>
</gene>
<evidence type="ECO:0000313" key="2">
    <source>
        <dbReference type="Proteomes" id="UP000598467"/>
    </source>
</evidence>
<dbReference type="Gene3D" id="3.40.50.150">
    <property type="entry name" value="Vaccinia Virus protein VP39"/>
    <property type="match status" value="1"/>
</dbReference>
<dbReference type="Proteomes" id="UP000598467">
    <property type="component" value="Unassembled WGS sequence"/>
</dbReference>
<dbReference type="InterPro" id="IPR029063">
    <property type="entry name" value="SAM-dependent_MTases_sf"/>
</dbReference>
<comment type="caution">
    <text evidence="1">The sequence shown here is derived from an EMBL/GenBank/DDBJ whole genome shotgun (WGS) entry which is preliminary data.</text>
</comment>
<sequence length="229" mass="25929">MSDVQRLGEKMAQAQGFLGVPTHRFDEGGRRQFIALLREGLAPETRLCEIGCGCLRTAYWLIRFLDSGAYCGIEPHRDRVKWGLETLFDKDMLDHKAPRFDYNADFDLSVFGRTFDMFLAGSIWTHCAKGHIETMLDGFINNSEDHAIFLASYLAPTDAEPDYKGDVWVGTSHESTEAGIVRHSPAWIEAQCIRRGLRVDFLPGKAFDGQTWLRVQRKAVKRFPNGLAD</sequence>
<protein>
    <recommendedName>
        <fullName evidence="3">Methyltransferase family protein</fullName>
    </recommendedName>
</protein>
<name>A0A926P078_9HYPH</name>
<evidence type="ECO:0008006" key="3">
    <source>
        <dbReference type="Google" id="ProtNLM"/>
    </source>
</evidence>
<dbReference type="SUPFAM" id="SSF53335">
    <property type="entry name" value="S-adenosyl-L-methionine-dependent methyltransferases"/>
    <property type="match status" value="1"/>
</dbReference>
<evidence type="ECO:0000313" key="1">
    <source>
        <dbReference type="EMBL" id="MBD1546890.1"/>
    </source>
</evidence>
<dbReference type="RefSeq" id="WP_190291639.1">
    <property type="nucleotide sequence ID" value="NZ_JABFCZ010000011.1"/>
</dbReference>